<evidence type="ECO:0000256" key="6">
    <source>
        <dbReference type="ARBA" id="ARBA00022989"/>
    </source>
</evidence>
<organism evidence="14 15">
    <name type="scientific">Mycoplasma crocodyli (strain ATCC 51981 / MP145)</name>
    <dbReference type="NCBI Taxonomy" id="512564"/>
    <lineage>
        <taxon>Bacteria</taxon>
        <taxon>Bacillati</taxon>
        <taxon>Mycoplasmatota</taxon>
        <taxon>Mollicutes</taxon>
        <taxon>Mycoplasmataceae</taxon>
        <taxon>Mycoplasma</taxon>
    </lineage>
</organism>
<accession>D5E5C1</accession>
<dbReference type="EMBL" id="CP001991">
    <property type="protein sequence ID" value="ADE19591.1"/>
    <property type="molecule type" value="Genomic_DNA"/>
</dbReference>
<keyword evidence="7" id="KW-0443">Lipid metabolism</keyword>
<feature type="transmembrane region" description="Helical" evidence="13">
    <location>
        <begin position="20"/>
        <end position="39"/>
    </location>
</feature>
<evidence type="ECO:0000256" key="5">
    <source>
        <dbReference type="ARBA" id="ARBA00022692"/>
    </source>
</evidence>
<dbReference type="RefSeq" id="WP_013054368.1">
    <property type="nucleotide sequence ID" value="NC_014014.1"/>
</dbReference>
<dbReference type="HOGENOM" id="CLU_051314_2_3_14"/>
<evidence type="ECO:0000313" key="14">
    <source>
        <dbReference type="EMBL" id="ADE19591.1"/>
    </source>
</evidence>
<reference key="2">
    <citation type="submission" date="2010-03" db="EMBL/GenBank/DDBJ databases">
        <authorList>
            <person name="Ma Z."/>
            <person name="Wang X."/>
            <person name="Liu H."/>
        </authorList>
    </citation>
    <scope>NUCLEOTIDE SEQUENCE</scope>
    <source>
        <strain>MP145</strain>
    </source>
</reference>
<keyword evidence="8 13" id="KW-0472">Membrane</keyword>
<keyword evidence="6 13" id="KW-1133">Transmembrane helix</keyword>
<evidence type="ECO:0000256" key="10">
    <source>
        <dbReference type="ARBA" id="ARBA00023264"/>
    </source>
</evidence>
<dbReference type="Proteomes" id="UP000001845">
    <property type="component" value="Chromosome"/>
</dbReference>
<dbReference type="EC" id="2.7.8.5" evidence="11"/>
<evidence type="ECO:0000256" key="2">
    <source>
        <dbReference type="ARBA" id="ARBA00010441"/>
    </source>
</evidence>
<dbReference type="PANTHER" id="PTHR14269:SF62">
    <property type="entry name" value="CDP-DIACYLGLYCEROL--GLYCEROL-3-PHOSPHATE 3-PHOSPHATIDYLTRANSFERASE 1, CHLOROPLASTIC"/>
    <property type="match status" value="1"/>
</dbReference>
<evidence type="ECO:0000256" key="8">
    <source>
        <dbReference type="ARBA" id="ARBA00023136"/>
    </source>
</evidence>
<dbReference type="GO" id="GO:0046474">
    <property type="term" value="P:glycerophospholipid biosynthetic process"/>
    <property type="evidence" value="ECO:0007669"/>
    <property type="project" value="TreeGrafter"/>
</dbReference>
<evidence type="ECO:0000256" key="9">
    <source>
        <dbReference type="ARBA" id="ARBA00023209"/>
    </source>
</evidence>
<evidence type="ECO:0000256" key="4">
    <source>
        <dbReference type="ARBA" id="ARBA00022679"/>
    </source>
</evidence>
<dbReference type="InterPro" id="IPR048254">
    <property type="entry name" value="CDP_ALCOHOL_P_TRANSF_CS"/>
</dbReference>
<keyword evidence="9" id="KW-0594">Phospholipid biosynthesis</keyword>
<dbReference type="STRING" id="512564.MCRO_0320"/>
<dbReference type="GO" id="GO:0016020">
    <property type="term" value="C:membrane"/>
    <property type="evidence" value="ECO:0007669"/>
    <property type="project" value="UniProtKB-SubCell"/>
</dbReference>
<reference evidence="15" key="1">
    <citation type="submission" date="2010-03" db="EMBL/GenBank/DDBJ databases">
        <title>The complete genome of Mycoplasma crocodyli MP145.</title>
        <authorList>
            <person name="Glass J.I."/>
            <person name="Durkin A.S."/>
            <person name="Hostetler J."/>
            <person name="Jackson J."/>
            <person name="Johnson J."/>
            <person name="May M.A."/>
            <person name="Paralanov V."/>
            <person name="Radune D."/>
            <person name="Szczypinski B."/>
            <person name="Brown D.R."/>
        </authorList>
    </citation>
    <scope>NUCLEOTIDE SEQUENCE [LARGE SCALE GENOMIC DNA]</scope>
    <source>
        <strain evidence="15">ATCC 51981 / MP145</strain>
    </source>
</reference>
<dbReference type="KEGG" id="mcd:MCRO_0320"/>
<dbReference type="OrthoDB" id="9796672at2"/>
<feature type="transmembrane region" description="Helical" evidence="13">
    <location>
        <begin position="51"/>
        <end position="71"/>
    </location>
</feature>
<dbReference type="PIRSF" id="PIRSF000847">
    <property type="entry name" value="Phos_ph_gly_syn"/>
    <property type="match status" value="1"/>
</dbReference>
<dbReference type="InterPro" id="IPR043130">
    <property type="entry name" value="CDP-OH_PTrfase_TM_dom"/>
</dbReference>
<comment type="subcellular location">
    <subcellularLocation>
        <location evidence="1">Membrane</location>
        <topology evidence="1">Multi-pass membrane protein</topology>
    </subcellularLocation>
</comment>
<protein>
    <recommendedName>
        <fullName evidence="11">CDP-diacylglycerol--glycerol-3-phosphate 3-phosphatidyltransferase</fullName>
        <ecNumber evidence="11">2.7.8.5</ecNumber>
    </recommendedName>
</protein>
<feature type="transmembrane region" description="Helical" evidence="13">
    <location>
        <begin position="96"/>
        <end position="121"/>
    </location>
</feature>
<evidence type="ECO:0000256" key="1">
    <source>
        <dbReference type="ARBA" id="ARBA00004141"/>
    </source>
</evidence>
<dbReference type="Gene3D" id="1.20.120.1760">
    <property type="match status" value="1"/>
</dbReference>
<dbReference type="NCBIfam" id="TIGR00560">
    <property type="entry name" value="pgsA"/>
    <property type="match status" value="1"/>
</dbReference>
<keyword evidence="5 13" id="KW-0812">Transmembrane</keyword>
<feature type="transmembrane region" description="Helical" evidence="13">
    <location>
        <begin position="152"/>
        <end position="174"/>
    </location>
</feature>
<keyword evidence="3" id="KW-0444">Lipid biosynthesis</keyword>
<sequence length="215" mass="24558">MKTNFWKNLNLPNKLTLLRLLLAIPFIILCSISTILWFYRYSSYNAYELGVRITTSVAILIFIVAMITDYFDGKIARKENIVTSFGKLWDPIADKIMTTTALIFLAVWQMVPVWLILLFILRDLIVDGCRSLLNKHDVEIAANFYGKVKTMLLSIGIVITMIVFVAYSPSFYIFGGEGYWFSYVINLPIIVAAVFNVLAAIPYIKNALYLLKIND</sequence>
<dbReference type="PANTHER" id="PTHR14269">
    <property type="entry name" value="CDP-DIACYLGLYCEROL--GLYCEROL-3-PHOSPHATE 3-PHOSPHATIDYLTRANSFERASE-RELATED"/>
    <property type="match status" value="1"/>
</dbReference>
<dbReference type="AlphaFoldDB" id="D5E5C1"/>
<dbReference type="eggNOG" id="COG0558">
    <property type="taxonomic scope" value="Bacteria"/>
</dbReference>
<keyword evidence="4 12" id="KW-0808">Transferase</keyword>
<evidence type="ECO:0000256" key="13">
    <source>
        <dbReference type="SAM" id="Phobius"/>
    </source>
</evidence>
<feature type="transmembrane region" description="Helical" evidence="13">
    <location>
        <begin position="180"/>
        <end position="204"/>
    </location>
</feature>
<dbReference type="InterPro" id="IPR004570">
    <property type="entry name" value="Phosphatidylglycerol_P_synth"/>
</dbReference>
<dbReference type="Pfam" id="PF01066">
    <property type="entry name" value="CDP-OH_P_transf"/>
    <property type="match status" value="1"/>
</dbReference>
<reference evidence="14 15" key="3">
    <citation type="journal article" date="2011" name="J. Bacteriol.">
        <title>Genome sequences of Mycoplasma alligatoris A21JP2T and Mycoplasma crocodyli MP145T.</title>
        <authorList>
            <person name="Brown D.R."/>
            <person name="Farmerie W.G."/>
            <person name="May M."/>
            <person name="Benders G.A."/>
            <person name="Durkin A.S."/>
            <person name="Hlavinka K."/>
            <person name="Hostetler J."/>
            <person name="Jackson J."/>
            <person name="Johnson J."/>
            <person name="Miller R.H."/>
            <person name="Paralanov V."/>
            <person name="Radune D."/>
            <person name="Szczypinski B."/>
            <person name="Glass J.I."/>
        </authorList>
    </citation>
    <scope>NUCLEOTIDE SEQUENCE [LARGE SCALE GENOMIC DNA]</scope>
    <source>
        <strain evidence="15">ATCC 51981 / MP145</strain>
    </source>
</reference>
<name>D5E5C1_MYCCM</name>
<proteinExistence type="inferred from homology"/>
<evidence type="ECO:0000313" key="15">
    <source>
        <dbReference type="Proteomes" id="UP000001845"/>
    </source>
</evidence>
<comment type="similarity">
    <text evidence="2 12">Belongs to the CDP-alcohol phosphatidyltransferase class-I family.</text>
</comment>
<evidence type="ECO:0000256" key="7">
    <source>
        <dbReference type="ARBA" id="ARBA00023098"/>
    </source>
</evidence>
<dbReference type="GO" id="GO:0008444">
    <property type="term" value="F:CDP-diacylglycerol-glycerol-3-phosphate 3-phosphatidyltransferase activity"/>
    <property type="evidence" value="ECO:0007669"/>
    <property type="project" value="UniProtKB-UniRule"/>
</dbReference>
<dbReference type="PROSITE" id="PS00379">
    <property type="entry name" value="CDP_ALCOHOL_P_TRANSF"/>
    <property type="match status" value="1"/>
</dbReference>
<keyword evidence="10" id="KW-1208">Phospholipid metabolism</keyword>
<gene>
    <name evidence="14" type="primary">pgsA</name>
    <name evidence="14" type="ordered locus">MCRO_0320</name>
</gene>
<dbReference type="InterPro" id="IPR000462">
    <property type="entry name" value="CDP-OH_P_trans"/>
</dbReference>
<evidence type="ECO:0000256" key="11">
    <source>
        <dbReference type="NCBIfam" id="TIGR00560"/>
    </source>
</evidence>
<dbReference type="InterPro" id="IPR050324">
    <property type="entry name" value="CDP-alcohol_PTase-I"/>
</dbReference>
<evidence type="ECO:0000256" key="12">
    <source>
        <dbReference type="RuleBase" id="RU003750"/>
    </source>
</evidence>
<evidence type="ECO:0000256" key="3">
    <source>
        <dbReference type="ARBA" id="ARBA00022516"/>
    </source>
</evidence>
<keyword evidence="15" id="KW-1185">Reference proteome</keyword>